<keyword evidence="2" id="KW-0444">Lipid biosynthesis</keyword>
<evidence type="ECO:0000256" key="4">
    <source>
        <dbReference type="ARBA" id="ARBA00023098"/>
    </source>
</evidence>
<accession>A0A0G1LIV7</accession>
<keyword evidence="4" id="KW-0443">Lipid metabolism</keyword>
<dbReference type="PATRIC" id="fig|1618645.3.peg.601"/>
<dbReference type="InterPro" id="IPR006109">
    <property type="entry name" value="G3P_DH_NAD-dep_C"/>
</dbReference>
<dbReference type="GO" id="GO:0005829">
    <property type="term" value="C:cytosol"/>
    <property type="evidence" value="ECO:0007669"/>
    <property type="project" value="TreeGrafter"/>
</dbReference>
<feature type="binding site" evidence="9">
    <location>
        <position position="264"/>
    </location>
    <ligand>
        <name>NAD(+)</name>
        <dbReference type="ChEBI" id="CHEBI:57540"/>
    </ligand>
</feature>
<evidence type="ECO:0000313" key="15">
    <source>
        <dbReference type="Proteomes" id="UP000034087"/>
    </source>
</evidence>
<feature type="domain" description="Glycerol-3-phosphate dehydrogenase NAD-dependent N-terminal" evidence="12">
    <location>
        <begin position="2"/>
        <end position="167"/>
    </location>
</feature>
<comment type="caution">
    <text evidence="14">The sequence shown here is derived from an EMBL/GenBank/DDBJ whole genome shotgun (WGS) entry which is preliminary data.</text>
</comment>
<dbReference type="Gene3D" id="3.40.50.720">
    <property type="entry name" value="NAD(P)-binding Rossmann-like Domain"/>
    <property type="match status" value="1"/>
</dbReference>
<sequence length="343" mass="38517">MKIFVVGNGAFGTAFTGKMARQRHATYQWCSTHDYPHLKQMLELQRMPVKENKLYLPGVELSNSIQFTDSFEPAKIADVVLLAQPTKFIWQSFYAVAGMIKENPKMTIALLSKGFDAGSRRALGAALEDYLRSGFKFYRFAVISGPTFARDLIAPEKKHTISVASYNLGAIKKLKEMAQGTGLTLRGTTDLSGVSWGGGLKNAYTIGYGLLEKRLGKELLFEYLLLSLQTEIKKFLEFAGARPETLWSPAVWEDYYMTARGDSRNRRFGQFLAEYHKPEEIKEHTRTNTVEGYEAMMILWEIAQENGLDIPLLHCIHAICDSEHGASPGTFVECFNRVKALSG</sequence>
<evidence type="ECO:0000256" key="3">
    <source>
        <dbReference type="ARBA" id="ARBA00023002"/>
    </source>
</evidence>
<feature type="domain" description="Glycerol-3-phosphate dehydrogenase NAD-dependent C-terminal" evidence="13">
    <location>
        <begin position="190"/>
        <end position="323"/>
    </location>
</feature>
<keyword evidence="3 10" id="KW-0560">Oxidoreductase</keyword>
<comment type="catalytic activity">
    <reaction evidence="11">
        <text>sn-glycerol 3-phosphate + NADP(+) = dihydroxyacetone phosphate + NADPH + H(+)</text>
        <dbReference type="Rhea" id="RHEA:11096"/>
        <dbReference type="ChEBI" id="CHEBI:15378"/>
        <dbReference type="ChEBI" id="CHEBI:57597"/>
        <dbReference type="ChEBI" id="CHEBI:57642"/>
        <dbReference type="ChEBI" id="CHEBI:57783"/>
        <dbReference type="ChEBI" id="CHEBI:58349"/>
        <dbReference type="EC" id="1.1.1.94"/>
    </reaction>
</comment>
<dbReference type="Pfam" id="PF01210">
    <property type="entry name" value="NAD_Gly3P_dh_N"/>
    <property type="match status" value="1"/>
</dbReference>
<dbReference type="PANTHER" id="PTHR11728">
    <property type="entry name" value="GLYCEROL-3-PHOSPHATE DEHYDROGENASE"/>
    <property type="match status" value="1"/>
</dbReference>
<dbReference type="InterPro" id="IPR008927">
    <property type="entry name" value="6-PGluconate_DH-like_C_sf"/>
</dbReference>
<evidence type="ECO:0000256" key="9">
    <source>
        <dbReference type="PIRSR" id="PIRSR000114-3"/>
    </source>
</evidence>
<evidence type="ECO:0000256" key="8">
    <source>
        <dbReference type="PIRSR" id="PIRSR000114-2"/>
    </source>
</evidence>
<dbReference type="GO" id="GO:0046168">
    <property type="term" value="P:glycerol-3-phosphate catabolic process"/>
    <property type="evidence" value="ECO:0007669"/>
    <property type="project" value="InterPro"/>
</dbReference>
<dbReference type="AlphaFoldDB" id="A0A0G1LIV7"/>
<proteinExistence type="inferred from homology"/>
<dbReference type="EC" id="1.1.1.94" evidence="11"/>
<dbReference type="PIRSF" id="PIRSF000114">
    <property type="entry name" value="Glycerol-3-P_dh"/>
    <property type="match status" value="1"/>
</dbReference>
<evidence type="ECO:0000259" key="13">
    <source>
        <dbReference type="Pfam" id="PF07479"/>
    </source>
</evidence>
<feature type="active site" description="Proton acceptor" evidence="7">
    <location>
        <position position="201"/>
    </location>
</feature>
<dbReference type="GO" id="GO:0008654">
    <property type="term" value="P:phospholipid biosynthetic process"/>
    <property type="evidence" value="ECO:0007669"/>
    <property type="project" value="UniProtKB-KW"/>
</dbReference>
<comment type="similarity">
    <text evidence="1 10">Belongs to the NAD-dependent glycerol-3-phosphate dehydrogenase family.</text>
</comment>
<dbReference type="InterPro" id="IPR036291">
    <property type="entry name" value="NAD(P)-bd_dom_sf"/>
</dbReference>
<feature type="binding site" evidence="8">
    <location>
        <begin position="264"/>
        <end position="265"/>
    </location>
    <ligand>
        <name>substrate</name>
    </ligand>
</feature>
<evidence type="ECO:0000256" key="11">
    <source>
        <dbReference type="RuleBase" id="RU000439"/>
    </source>
</evidence>
<keyword evidence="6" id="KW-1208">Phospholipid metabolism</keyword>
<dbReference type="InterPro" id="IPR013328">
    <property type="entry name" value="6PGD_dom2"/>
</dbReference>
<evidence type="ECO:0000259" key="12">
    <source>
        <dbReference type="Pfam" id="PF01210"/>
    </source>
</evidence>
<evidence type="ECO:0000256" key="2">
    <source>
        <dbReference type="ARBA" id="ARBA00022516"/>
    </source>
</evidence>
<dbReference type="SUPFAM" id="SSF48179">
    <property type="entry name" value="6-phosphogluconate dehydrogenase C-terminal domain-like"/>
    <property type="match status" value="1"/>
</dbReference>
<dbReference type="InterPro" id="IPR011128">
    <property type="entry name" value="G3P_DH_NAD-dep_N"/>
</dbReference>
<feature type="binding site" evidence="9">
    <location>
        <position position="149"/>
    </location>
    <ligand>
        <name>NAD(+)</name>
        <dbReference type="ChEBI" id="CHEBI:57540"/>
    </ligand>
</feature>
<dbReference type="Proteomes" id="UP000034087">
    <property type="component" value="Unassembled WGS sequence"/>
</dbReference>
<name>A0A0G1LIV7_9BACT</name>
<evidence type="ECO:0000256" key="6">
    <source>
        <dbReference type="ARBA" id="ARBA00023264"/>
    </source>
</evidence>
<reference evidence="14 15" key="1">
    <citation type="journal article" date="2015" name="Nature">
        <title>rRNA introns, odd ribosomes, and small enigmatic genomes across a large radiation of phyla.</title>
        <authorList>
            <person name="Brown C.T."/>
            <person name="Hug L.A."/>
            <person name="Thomas B.C."/>
            <person name="Sharon I."/>
            <person name="Castelle C.J."/>
            <person name="Singh A."/>
            <person name="Wilkins M.J."/>
            <person name="Williams K.H."/>
            <person name="Banfield J.F."/>
        </authorList>
    </citation>
    <scope>NUCLEOTIDE SEQUENCE [LARGE SCALE GENOMIC DNA]</scope>
</reference>
<evidence type="ECO:0000256" key="1">
    <source>
        <dbReference type="ARBA" id="ARBA00011009"/>
    </source>
</evidence>
<organism evidence="14 15">
    <name type="scientific">Candidatus Giovannonibacteria bacterium GW2011_GWA1_44_25</name>
    <dbReference type="NCBI Taxonomy" id="1618645"/>
    <lineage>
        <taxon>Bacteria</taxon>
        <taxon>Candidatus Giovannoniibacteriota</taxon>
    </lineage>
</organism>
<evidence type="ECO:0000256" key="10">
    <source>
        <dbReference type="RuleBase" id="RU000437"/>
    </source>
</evidence>
<keyword evidence="5" id="KW-0594">Phospholipid biosynthesis</keyword>
<dbReference type="PANTHER" id="PTHR11728:SF1">
    <property type="entry name" value="GLYCEROL-3-PHOSPHATE DEHYDROGENASE [NAD(+)] 2, CHLOROPLASTIC"/>
    <property type="match status" value="1"/>
</dbReference>
<dbReference type="Gene3D" id="1.10.1040.10">
    <property type="entry name" value="N-(1-d-carboxylethyl)-l-norvaline Dehydrogenase, domain 2"/>
    <property type="match status" value="1"/>
</dbReference>
<gene>
    <name evidence="14" type="ORF">UW53_C0008G0012</name>
</gene>
<evidence type="ECO:0000313" key="14">
    <source>
        <dbReference type="EMBL" id="KKT59729.1"/>
    </source>
</evidence>
<dbReference type="SUPFAM" id="SSF51735">
    <property type="entry name" value="NAD(P)-binding Rossmann-fold domains"/>
    <property type="match status" value="1"/>
</dbReference>
<feature type="binding site" evidence="9">
    <location>
        <position position="88"/>
    </location>
    <ligand>
        <name>NAD(+)</name>
        <dbReference type="ChEBI" id="CHEBI:57540"/>
    </ligand>
</feature>
<protein>
    <recommendedName>
        <fullName evidence="11">Glycerol-3-phosphate dehydrogenase</fullName>
        <ecNumber evidence="11">1.1.1.94</ecNumber>
    </recommendedName>
</protein>
<dbReference type="GO" id="GO:0051287">
    <property type="term" value="F:NAD binding"/>
    <property type="evidence" value="ECO:0007669"/>
    <property type="project" value="InterPro"/>
</dbReference>
<keyword evidence="9 10" id="KW-0520">NAD</keyword>
<dbReference type="GO" id="GO:0141153">
    <property type="term" value="F:glycerol-3-phosphate dehydrogenase (NADP+) activity"/>
    <property type="evidence" value="ECO:0007669"/>
    <property type="project" value="RHEA"/>
</dbReference>
<dbReference type="InterPro" id="IPR006168">
    <property type="entry name" value="G3P_DH_NAD-dep"/>
</dbReference>
<dbReference type="GO" id="GO:0005975">
    <property type="term" value="P:carbohydrate metabolic process"/>
    <property type="evidence" value="ECO:0007669"/>
    <property type="project" value="InterPro"/>
</dbReference>
<feature type="binding site" evidence="9">
    <location>
        <begin position="7"/>
        <end position="12"/>
    </location>
    <ligand>
        <name>NAD(+)</name>
        <dbReference type="ChEBI" id="CHEBI:57540"/>
    </ligand>
</feature>
<dbReference type="EMBL" id="LCIR01000008">
    <property type="protein sequence ID" value="KKT59729.1"/>
    <property type="molecule type" value="Genomic_DNA"/>
</dbReference>
<feature type="binding site" evidence="8">
    <location>
        <position position="113"/>
    </location>
    <ligand>
        <name>substrate</name>
    </ligand>
</feature>
<dbReference type="PRINTS" id="PR00077">
    <property type="entry name" value="GPDHDRGNASE"/>
</dbReference>
<evidence type="ECO:0000256" key="7">
    <source>
        <dbReference type="PIRSR" id="PIRSR000114-1"/>
    </source>
</evidence>
<evidence type="ECO:0000256" key="5">
    <source>
        <dbReference type="ARBA" id="ARBA00023209"/>
    </source>
</evidence>
<dbReference type="Pfam" id="PF07479">
    <property type="entry name" value="NAD_Gly3P_dh_C"/>
    <property type="match status" value="1"/>
</dbReference>